<protein>
    <submittedName>
        <fullName evidence="1">Uncharacterized protein</fullName>
    </submittedName>
</protein>
<keyword evidence="2" id="KW-1185">Reference proteome</keyword>
<sequence length="108" mass="11321">MAVNELTLGSLSGYGSSSTLETLTRLIGYFLRNAVGLYSSSSSMITSSSLDLMTSDGDFGSSPSFSPVIPSIICLSADSSTSVVDTLTKLCLLFETFGTNNSSILIRL</sequence>
<evidence type="ECO:0000313" key="2">
    <source>
        <dbReference type="Proteomes" id="UP000788993"/>
    </source>
</evidence>
<organism evidence="1 2">
    <name type="scientific">Ogataea polymorpha</name>
    <dbReference type="NCBI Taxonomy" id="460523"/>
    <lineage>
        <taxon>Eukaryota</taxon>
        <taxon>Fungi</taxon>
        <taxon>Dikarya</taxon>
        <taxon>Ascomycota</taxon>
        <taxon>Saccharomycotina</taxon>
        <taxon>Pichiomycetes</taxon>
        <taxon>Pichiales</taxon>
        <taxon>Pichiaceae</taxon>
        <taxon>Ogataea</taxon>
    </lineage>
</organism>
<evidence type="ECO:0000313" key="1">
    <source>
        <dbReference type="EMBL" id="KAH3665172.1"/>
    </source>
</evidence>
<reference evidence="1" key="1">
    <citation type="journal article" date="2021" name="Open Biol.">
        <title>Shared evolutionary footprints suggest mitochondrial oxidative damage underlies multiple complex I losses in fungi.</title>
        <authorList>
            <person name="Schikora-Tamarit M.A."/>
            <person name="Marcet-Houben M."/>
            <person name="Nosek J."/>
            <person name="Gabaldon T."/>
        </authorList>
    </citation>
    <scope>NUCLEOTIDE SEQUENCE</scope>
    <source>
        <strain evidence="1">NCAIM Y.01608</strain>
    </source>
</reference>
<reference evidence="1" key="2">
    <citation type="submission" date="2021-01" db="EMBL/GenBank/DDBJ databases">
        <authorList>
            <person name="Schikora-Tamarit M.A."/>
        </authorList>
    </citation>
    <scope>NUCLEOTIDE SEQUENCE</scope>
    <source>
        <strain evidence="1">NCAIM Y.01608</strain>
    </source>
</reference>
<dbReference type="AlphaFoldDB" id="A0A9P8P573"/>
<comment type="caution">
    <text evidence="1">The sequence shown here is derived from an EMBL/GenBank/DDBJ whole genome shotgun (WGS) entry which is preliminary data.</text>
</comment>
<dbReference type="EMBL" id="JAEUBD010001178">
    <property type="protein sequence ID" value="KAH3665172.1"/>
    <property type="molecule type" value="Genomic_DNA"/>
</dbReference>
<proteinExistence type="predicted"/>
<gene>
    <name evidence="1" type="ORF">OGATHE_003987</name>
</gene>
<dbReference type="Proteomes" id="UP000788993">
    <property type="component" value="Unassembled WGS sequence"/>
</dbReference>
<accession>A0A9P8P573</accession>
<name>A0A9P8P573_9ASCO</name>